<evidence type="ECO:0000259" key="1">
    <source>
        <dbReference type="Pfam" id="PF22930"/>
    </source>
</evidence>
<dbReference type="AlphaFoldDB" id="A0AAN4ZLM0"/>
<dbReference type="Proteomes" id="UP001328107">
    <property type="component" value="Unassembled WGS sequence"/>
</dbReference>
<gene>
    <name evidence="2" type="ORF">PMAYCL1PPCAC_11471</name>
</gene>
<feature type="non-terminal residue" evidence="2">
    <location>
        <position position="109"/>
    </location>
</feature>
<feature type="non-terminal residue" evidence="2">
    <location>
        <position position="1"/>
    </location>
</feature>
<feature type="domain" description="PDXDC1/PDXD2 second" evidence="1">
    <location>
        <begin position="1"/>
        <end position="57"/>
    </location>
</feature>
<name>A0AAN4ZLM0_9BILA</name>
<dbReference type="InterPro" id="IPR055103">
    <property type="entry name" value="PDXDC1-like_2nd"/>
</dbReference>
<comment type="caution">
    <text evidence="2">The sequence shown here is derived from an EMBL/GenBank/DDBJ whole genome shotgun (WGS) entry which is preliminary data.</text>
</comment>
<keyword evidence="3" id="KW-1185">Reference proteome</keyword>
<accession>A0AAN4ZLM0</accession>
<evidence type="ECO:0000313" key="3">
    <source>
        <dbReference type="Proteomes" id="UP001328107"/>
    </source>
</evidence>
<evidence type="ECO:0000313" key="2">
    <source>
        <dbReference type="EMBL" id="GMR41276.1"/>
    </source>
</evidence>
<protein>
    <recommendedName>
        <fullName evidence="1">PDXDC1/PDXD2 second domain-containing protein</fullName>
    </recommendedName>
</protein>
<proteinExistence type="predicted"/>
<dbReference type="Pfam" id="PF22930">
    <property type="entry name" value="PDXDC1-like_cen"/>
    <property type="match status" value="1"/>
</dbReference>
<dbReference type="EMBL" id="BTRK01000003">
    <property type="protein sequence ID" value="GMR41276.1"/>
    <property type="molecule type" value="Genomic_DNA"/>
</dbReference>
<organism evidence="2 3">
    <name type="scientific">Pristionchus mayeri</name>
    <dbReference type="NCBI Taxonomy" id="1317129"/>
    <lineage>
        <taxon>Eukaryota</taxon>
        <taxon>Metazoa</taxon>
        <taxon>Ecdysozoa</taxon>
        <taxon>Nematoda</taxon>
        <taxon>Chromadorea</taxon>
        <taxon>Rhabditida</taxon>
        <taxon>Rhabditina</taxon>
        <taxon>Diplogasteromorpha</taxon>
        <taxon>Diplogasteroidea</taxon>
        <taxon>Neodiplogasteridae</taxon>
        <taxon>Pristionchus</taxon>
    </lineage>
</organism>
<reference evidence="3" key="1">
    <citation type="submission" date="2022-10" db="EMBL/GenBank/DDBJ databases">
        <title>Genome assembly of Pristionchus species.</title>
        <authorList>
            <person name="Yoshida K."/>
            <person name="Sommer R.J."/>
        </authorList>
    </citation>
    <scope>NUCLEOTIDE SEQUENCE [LARGE SCALE GENOMIC DNA]</scope>
    <source>
        <strain evidence="3">RS5460</strain>
    </source>
</reference>
<sequence length="109" mass="12362">LAEERKRIGIDMVEVEHNLAFRFRPFDHVAVKGFNNRNVEKFVGELKKAVKIVEATVTARGILPKSELYFRSLLPLPLKNWAGVGGVSYIPTVLRGAHPKDWSDAHRLE</sequence>